<evidence type="ECO:0000313" key="7">
    <source>
        <dbReference type="Proteomes" id="UP000005445"/>
    </source>
</evidence>
<reference evidence="6 7" key="1">
    <citation type="submission" date="2013-01" db="EMBL/GenBank/DDBJ databases">
        <title>Large myovirus of Bacillus.</title>
        <authorList>
            <person name="Klumpp J."/>
            <person name="Beyer W."/>
            <person name="Loessner M.J."/>
        </authorList>
    </citation>
    <scope>NUCLEOTIDE SEQUENCE [LARGE SCALE GENOMIC DNA]</scope>
</reference>
<dbReference type="InterPro" id="IPR006479">
    <property type="entry name" value="Holin"/>
</dbReference>
<keyword evidence="2 5" id="KW-0812">Transmembrane</keyword>
<evidence type="ECO:0000256" key="4">
    <source>
        <dbReference type="ARBA" id="ARBA00023136"/>
    </source>
</evidence>
<organism evidence="6 7">
    <name type="scientific">Bacillus phage W.Ph</name>
    <dbReference type="NCBI Taxonomy" id="764595"/>
    <lineage>
        <taxon>Viruses</taxon>
        <taxon>Duplodnaviria</taxon>
        <taxon>Heunggongvirae</taxon>
        <taxon>Uroviricota</taxon>
        <taxon>Caudoviricetes</taxon>
        <taxon>Herelleviridae</taxon>
        <taxon>Bastillevirinae</taxon>
        <taxon>Wphvirus</taxon>
        <taxon>Wphvirus WPh</taxon>
    </lineage>
</organism>
<dbReference type="KEGG" id="vg:11536763"/>
<comment type="subcellular location">
    <subcellularLocation>
        <location evidence="1">Membrane</location>
    </subcellularLocation>
</comment>
<proteinExistence type="predicted"/>
<dbReference type="GeneID" id="11536763"/>
<evidence type="ECO:0000256" key="1">
    <source>
        <dbReference type="ARBA" id="ARBA00004370"/>
    </source>
</evidence>
<evidence type="ECO:0000256" key="2">
    <source>
        <dbReference type="ARBA" id="ARBA00022692"/>
    </source>
</evidence>
<dbReference type="RefSeq" id="YP_004957122.1">
    <property type="nucleotide sequence ID" value="NC_016563.1"/>
</dbReference>
<dbReference type="OrthoDB" id="17854at10239"/>
<sequence>MENKHEVFVPEEVPAISAGLIVRFVVFAVALINAIASIFGQDLGLTVDQEVVYQGATAVLLLISTIQMAWKNNAVTKAARKREHVAKQIDLTKGETK</sequence>
<evidence type="ECO:0000256" key="5">
    <source>
        <dbReference type="SAM" id="Phobius"/>
    </source>
</evidence>
<dbReference type="NCBIfam" id="TIGR01592">
    <property type="entry name" value="holin_SPP1"/>
    <property type="match status" value="1"/>
</dbReference>
<protein>
    <submittedName>
        <fullName evidence="6">Gp107</fullName>
    </submittedName>
</protein>
<keyword evidence="4 5" id="KW-0472">Membrane</keyword>
<keyword evidence="7" id="KW-1185">Reference proteome</keyword>
<dbReference type="Proteomes" id="UP000005445">
    <property type="component" value="Segment"/>
</dbReference>
<feature type="transmembrane region" description="Helical" evidence="5">
    <location>
        <begin position="51"/>
        <end position="70"/>
    </location>
</feature>
<evidence type="ECO:0000313" key="6">
    <source>
        <dbReference type="EMBL" id="ADH03253.1"/>
    </source>
</evidence>
<dbReference type="Pfam" id="PF04688">
    <property type="entry name" value="Holin_SPP1"/>
    <property type="match status" value="1"/>
</dbReference>
<feature type="transmembrane region" description="Helical" evidence="5">
    <location>
        <begin position="20"/>
        <end position="39"/>
    </location>
</feature>
<accession>G9B1K8</accession>
<evidence type="ECO:0000256" key="3">
    <source>
        <dbReference type="ARBA" id="ARBA00022989"/>
    </source>
</evidence>
<name>G9B1K8_9CAUD</name>
<keyword evidence="3 5" id="KW-1133">Transmembrane helix</keyword>
<dbReference type="EMBL" id="HM144387">
    <property type="protein sequence ID" value="ADH03253.1"/>
    <property type="molecule type" value="Genomic_DNA"/>
</dbReference>
<dbReference type="GO" id="GO:0016020">
    <property type="term" value="C:membrane"/>
    <property type="evidence" value="ECO:0007669"/>
    <property type="project" value="UniProtKB-SubCell"/>
</dbReference>